<sequence>MEPGSLFKVMKEVNGMRTIEYKGVVYTIIQTIPEADLLLVYKEEEGFSSGVNYPANCLVIPDEDHPEYQEKAYD</sequence>
<dbReference type="Proteomes" id="UP000216682">
    <property type="component" value="Unassembled WGS sequence"/>
</dbReference>
<evidence type="ECO:0000313" key="1">
    <source>
        <dbReference type="EMBL" id="OZT78600.1"/>
    </source>
</evidence>
<protein>
    <submittedName>
        <fullName evidence="1">Uncharacterized protein</fullName>
    </submittedName>
</protein>
<organism evidence="1 2">
    <name type="scientific">Salinicoccus roseus</name>
    <dbReference type="NCBI Taxonomy" id="45670"/>
    <lineage>
        <taxon>Bacteria</taxon>
        <taxon>Bacillati</taxon>
        <taxon>Bacillota</taxon>
        <taxon>Bacilli</taxon>
        <taxon>Bacillales</taxon>
        <taxon>Staphylococcaceae</taxon>
        <taxon>Salinicoccus</taxon>
    </lineage>
</organism>
<accession>A0A265EAP3</accession>
<comment type="caution">
    <text evidence="1">The sequence shown here is derived from an EMBL/GenBank/DDBJ whole genome shotgun (WGS) entry which is preliminary data.</text>
</comment>
<proteinExistence type="predicted"/>
<gene>
    <name evidence="1" type="ORF">CFN03_04795</name>
</gene>
<name>A0A265EAP3_9STAP</name>
<reference evidence="1 2" key="1">
    <citation type="submission" date="2017-07" db="EMBL/GenBank/DDBJ databases">
        <title>Shotgun whole genome sequences of three halophilic bacterial isolates.</title>
        <authorList>
            <person name="Pozzo T."/>
            <person name="Higdon S.M."/>
            <person name="Quillaguaman J."/>
        </authorList>
    </citation>
    <scope>NUCLEOTIDE SEQUENCE [LARGE SCALE GENOMIC DNA]</scope>
    <source>
        <strain evidence="1 2">BU-1</strain>
    </source>
</reference>
<dbReference type="AlphaFoldDB" id="A0A265EAP3"/>
<evidence type="ECO:0000313" key="2">
    <source>
        <dbReference type="Proteomes" id="UP000216682"/>
    </source>
</evidence>
<dbReference type="EMBL" id="NPEZ01000001">
    <property type="protein sequence ID" value="OZT78600.1"/>
    <property type="molecule type" value="Genomic_DNA"/>
</dbReference>